<dbReference type="Gene3D" id="3.40.50.1820">
    <property type="entry name" value="alpha/beta hydrolase"/>
    <property type="match status" value="1"/>
</dbReference>
<dbReference type="SUPFAM" id="SSF53474">
    <property type="entry name" value="alpha/beta-Hydrolases"/>
    <property type="match status" value="1"/>
</dbReference>
<sequence length="267" mass="28046">MAAVSATAGLLSVDVDPAEATKGEEGDSLQNGKPTVVLVHGAFADSSSWNDVIKQLKRHGYPVVAAANPLRGLTGDAAHIKSLLASIAGPVVLVGHSYGGAVITNAAHGSDQVKALVYIAAFIPDKDESADDLAKRFPGSSLADALRPVPCTLPDGSPGVDLYIDQDRFHHQFAADVHPYTTNLMAATQRPVTVAALEEASGEPAWKTIPSWSLVAGEDLNIPREAQMFMARRAESHMVVIHSSHAASVSHPGDVADIIERAARSVR</sequence>
<dbReference type="Proteomes" id="UP000198280">
    <property type="component" value="Unassembled WGS sequence"/>
</dbReference>
<evidence type="ECO:0000313" key="3">
    <source>
        <dbReference type="Proteomes" id="UP000198280"/>
    </source>
</evidence>
<evidence type="ECO:0000313" key="2">
    <source>
        <dbReference type="EMBL" id="SNT59694.1"/>
    </source>
</evidence>
<name>A0A239NZ91_9ACTN</name>
<dbReference type="RefSeq" id="WP_089229379.1">
    <property type="nucleotide sequence ID" value="NZ_FZOF01000057.1"/>
</dbReference>
<dbReference type="GO" id="GO:0003824">
    <property type="term" value="F:catalytic activity"/>
    <property type="evidence" value="ECO:0007669"/>
    <property type="project" value="UniProtKB-ARBA"/>
</dbReference>
<protein>
    <submittedName>
        <fullName evidence="2">Pimeloyl-ACP methyl ester carboxylesterase</fullName>
    </submittedName>
</protein>
<dbReference type="InterPro" id="IPR052897">
    <property type="entry name" value="Sec-Metab_Biosynth_Hydrolase"/>
</dbReference>
<dbReference type="Pfam" id="PF12697">
    <property type="entry name" value="Abhydrolase_6"/>
    <property type="match status" value="1"/>
</dbReference>
<dbReference type="AlphaFoldDB" id="A0A239NZ91"/>
<evidence type="ECO:0000259" key="1">
    <source>
        <dbReference type="Pfam" id="PF12697"/>
    </source>
</evidence>
<feature type="domain" description="AB hydrolase-1" evidence="1">
    <location>
        <begin position="36"/>
        <end position="257"/>
    </location>
</feature>
<dbReference type="PANTHER" id="PTHR37017">
    <property type="entry name" value="AB HYDROLASE-1 DOMAIN-CONTAINING PROTEIN-RELATED"/>
    <property type="match status" value="1"/>
</dbReference>
<keyword evidence="3" id="KW-1185">Reference proteome</keyword>
<proteinExistence type="predicted"/>
<dbReference type="EMBL" id="FZOF01000057">
    <property type="protein sequence ID" value="SNT59694.1"/>
    <property type="molecule type" value="Genomic_DNA"/>
</dbReference>
<dbReference type="OrthoDB" id="9814966at2"/>
<dbReference type="InterPro" id="IPR029058">
    <property type="entry name" value="AB_hydrolase_fold"/>
</dbReference>
<dbReference type="InterPro" id="IPR000073">
    <property type="entry name" value="AB_hydrolase_1"/>
</dbReference>
<dbReference type="PANTHER" id="PTHR37017:SF11">
    <property type="entry name" value="ESTERASE_LIPASE_THIOESTERASE DOMAIN-CONTAINING PROTEIN"/>
    <property type="match status" value="1"/>
</dbReference>
<reference evidence="2 3" key="1">
    <citation type="submission" date="2017-06" db="EMBL/GenBank/DDBJ databases">
        <authorList>
            <person name="Kim H.J."/>
            <person name="Triplett B.A."/>
        </authorList>
    </citation>
    <scope>NUCLEOTIDE SEQUENCE [LARGE SCALE GENOMIC DNA]</scope>
    <source>
        <strain evidence="2 3">CGMCC 4.1858</strain>
    </source>
</reference>
<gene>
    <name evidence="2" type="ORF">SAMN05216252_1573</name>
</gene>
<organism evidence="2 3">
    <name type="scientific">Actinacidiphila glaucinigra</name>
    <dbReference type="NCBI Taxonomy" id="235986"/>
    <lineage>
        <taxon>Bacteria</taxon>
        <taxon>Bacillati</taxon>
        <taxon>Actinomycetota</taxon>
        <taxon>Actinomycetes</taxon>
        <taxon>Kitasatosporales</taxon>
        <taxon>Streptomycetaceae</taxon>
        <taxon>Actinacidiphila</taxon>
    </lineage>
</organism>
<accession>A0A239NZ91</accession>